<proteinExistence type="predicted"/>
<evidence type="ECO:0000256" key="5">
    <source>
        <dbReference type="ARBA" id="ARBA00022723"/>
    </source>
</evidence>
<dbReference type="GO" id="GO:0008270">
    <property type="term" value="F:zinc ion binding"/>
    <property type="evidence" value="ECO:0007669"/>
    <property type="project" value="UniProtKB-KW"/>
</dbReference>
<comment type="pathway">
    <text evidence="2">Protein modification; protein ubiquitination.</text>
</comment>
<dbReference type="GO" id="GO:0016567">
    <property type="term" value="P:protein ubiquitination"/>
    <property type="evidence" value="ECO:0007669"/>
    <property type="project" value="InterPro"/>
</dbReference>
<evidence type="ECO:0000256" key="3">
    <source>
        <dbReference type="ARBA" id="ARBA00012483"/>
    </source>
</evidence>
<protein>
    <recommendedName>
        <fullName evidence="3">RING-type E3 ubiquitin transferase</fullName>
        <ecNumber evidence="3">2.3.2.27</ecNumber>
    </recommendedName>
</protein>
<keyword evidence="4" id="KW-0808">Transferase</keyword>
<evidence type="ECO:0000256" key="4">
    <source>
        <dbReference type="ARBA" id="ARBA00022679"/>
    </source>
</evidence>
<organism evidence="11 12">
    <name type="scientific">Trapa incisa</name>
    <dbReference type="NCBI Taxonomy" id="236973"/>
    <lineage>
        <taxon>Eukaryota</taxon>
        <taxon>Viridiplantae</taxon>
        <taxon>Streptophyta</taxon>
        <taxon>Embryophyta</taxon>
        <taxon>Tracheophyta</taxon>
        <taxon>Spermatophyta</taxon>
        <taxon>Magnoliopsida</taxon>
        <taxon>eudicotyledons</taxon>
        <taxon>Gunneridae</taxon>
        <taxon>Pentapetalae</taxon>
        <taxon>rosids</taxon>
        <taxon>malvids</taxon>
        <taxon>Myrtales</taxon>
        <taxon>Lythraceae</taxon>
        <taxon>Trapa</taxon>
    </lineage>
</organism>
<evidence type="ECO:0000256" key="8">
    <source>
        <dbReference type="ARBA" id="ARBA00022833"/>
    </source>
</evidence>
<name>A0AAN7PPK8_9MYRT</name>
<keyword evidence="7" id="KW-0833">Ubl conjugation pathway</keyword>
<accession>A0AAN7PPK8</accession>
<dbReference type="PANTHER" id="PTHR46913">
    <property type="entry name" value="RING-H2 FINGER PROTEIN ATL16"/>
    <property type="match status" value="1"/>
</dbReference>
<comment type="caution">
    <text evidence="11">The sequence shown here is derived from an EMBL/GenBank/DDBJ whole genome shotgun (WGS) entry which is preliminary data.</text>
</comment>
<keyword evidence="10" id="KW-1133">Transmembrane helix</keyword>
<keyword evidence="10" id="KW-0812">Transmembrane</keyword>
<dbReference type="PANTHER" id="PTHR46913:SF22">
    <property type="entry name" value="RING-TYPE E3 UBIQUITIN TRANSFERASE"/>
    <property type="match status" value="1"/>
</dbReference>
<evidence type="ECO:0000256" key="1">
    <source>
        <dbReference type="ARBA" id="ARBA00000900"/>
    </source>
</evidence>
<keyword evidence="6" id="KW-0863">Zinc-finger</keyword>
<feature type="region of interest" description="Disordered" evidence="9">
    <location>
        <begin position="89"/>
        <end position="160"/>
    </location>
</feature>
<dbReference type="Proteomes" id="UP001345219">
    <property type="component" value="Chromosome 16"/>
</dbReference>
<evidence type="ECO:0000256" key="6">
    <source>
        <dbReference type="ARBA" id="ARBA00022771"/>
    </source>
</evidence>
<keyword evidence="8" id="KW-0862">Zinc</keyword>
<gene>
    <name evidence="11" type="ORF">SAY87_020496</name>
</gene>
<dbReference type="EMBL" id="JAXIOK010000016">
    <property type="protein sequence ID" value="KAK4751698.1"/>
    <property type="molecule type" value="Genomic_DNA"/>
</dbReference>
<evidence type="ECO:0000256" key="2">
    <source>
        <dbReference type="ARBA" id="ARBA00004906"/>
    </source>
</evidence>
<evidence type="ECO:0000256" key="7">
    <source>
        <dbReference type="ARBA" id="ARBA00022786"/>
    </source>
</evidence>
<keyword evidence="5" id="KW-0479">Metal-binding</keyword>
<dbReference type="EC" id="2.3.2.27" evidence="3"/>
<evidence type="ECO:0000313" key="11">
    <source>
        <dbReference type="EMBL" id="KAK4751698.1"/>
    </source>
</evidence>
<feature type="transmembrane region" description="Helical" evidence="10">
    <location>
        <begin position="61"/>
        <end position="81"/>
    </location>
</feature>
<keyword evidence="12" id="KW-1185">Reference proteome</keyword>
<evidence type="ECO:0000256" key="9">
    <source>
        <dbReference type="SAM" id="MobiDB-lite"/>
    </source>
</evidence>
<sequence>MGSQVNQQSNWIPYISNKDCSQEICSLYCPQWCYPAFTPPPLQFPEDDGSSSVSTPTFPPLIIAIVGILASAFLIVTYYTIISKYCGSSSNNPSRTESPRDLNLGPDGGDAEASHVQIPSAARLSDSHESASSSSNLTGQEEVGNSPSFKGLPSTGSAEETTAIEVRCEGLQPIRRSFSAGHSCHQTLADMLKVEDQDEEDHQVQGSTSSAMIDHNGGPSKNPLETCKIGHKSSFLHCMIDRPSIDMKRSLSSGRFDYLFPGMEHQAREQASQHMY</sequence>
<reference evidence="11 12" key="1">
    <citation type="journal article" date="2023" name="Hortic Res">
        <title>Pangenome of water caltrop reveals structural variations and asymmetric subgenome divergence after allopolyploidization.</title>
        <authorList>
            <person name="Zhang X."/>
            <person name="Chen Y."/>
            <person name="Wang L."/>
            <person name="Yuan Y."/>
            <person name="Fang M."/>
            <person name="Shi L."/>
            <person name="Lu R."/>
            <person name="Comes H.P."/>
            <person name="Ma Y."/>
            <person name="Chen Y."/>
            <person name="Huang G."/>
            <person name="Zhou Y."/>
            <person name="Zheng Z."/>
            <person name="Qiu Y."/>
        </authorList>
    </citation>
    <scope>NUCLEOTIDE SEQUENCE [LARGE SCALE GENOMIC DNA]</scope>
    <source>
        <tissue evidence="11">Roots</tissue>
    </source>
</reference>
<feature type="compositionally biased region" description="Polar residues" evidence="9">
    <location>
        <begin position="136"/>
        <end position="160"/>
    </location>
</feature>
<dbReference type="AlphaFoldDB" id="A0AAN7PPK8"/>
<dbReference type="InterPro" id="IPR044600">
    <property type="entry name" value="ATL1/ATL16-like"/>
</dbReference>
<dbReference type="GO" id="GO:0061630">
    <property type="term" value="F:ubiquitin protein ligase activity"/>
    <property type="evidence" value="ECO:0007669"/>
    <property type="project" value="UniProtKB-EC"/>
</dbReference>
<evidence type="ECO:0000256" key="10">
    <source>
        <dbReference type="SAM" id="Phobius"/>
    </source>
</evidence>
<keyword evidence="10" id="KW-0472">Membrane</keyword>
<comment type="catalytic activity">
    <reaction evidence="1">
        <text>S-ubiquitinyl-[E2 ubiquitin-conjugating enzyme]-L-cysteine + [acceptor protein]-L-lysine = [E2 ubiquitin-conjugating enzyme]-L-cysteine + N(6)-ubiquitinyl-[acceptor protein]-L-lysine.</text>
        <dbReference type="EC" id="2.3.2.27"/>
    </reaction>
</comment>
<evidence type="ECO:0000313" key="12">
    <source>
        <dbReference type="Proteomes" id="UP001345219"/>
    </source>
</evidence>